<comment type="caution">
    <text evidence="2">The sequence shown here is derived from an EMBL/GenBank/DDBJ whole genome shotgun (WGS) entry which is preliminary data.</text>
</comment>
<evidence type="ECO:0000256" key="1">
    <source>
        <dbReference type="SAM" id="Phobius"/>
    </source>
</evidence>
<evidence type="ECO:0000313" key="2">
    <source>
        <dbReference type="EMBL" id="MBF9152183.1"/>
    </source>
</evidence>
<feature type="transmembrane region" description="Helical" evidence="1">
    <location>
        <begin position="52"/>
        <end position="71"/>
    </location>
</feature>
<keyword evidence="1" id="KW-0812">Transmembrane</keyword>
<reference evidence="2 3" key="1">
    <citation type="submission" date="2020-11" db="EMBL/GenBank/DDBJ databases">
        <title>The genome sequence of Novosphingobium sp. 1Y9A.</title>
        <authorList>
            <person name="Liu Y."/>
        </authorList>
    </citation>
    <scope>NUCLEOTIDE SEQUENCE [LARGE SCALE GENOMIC DNA]</scope>
    <source>
        <strain evidence="2 3">1Y9A</strain>
    </source>
</reference>
<keyword evidence="3" id="KW-1185">Reference proteome</keyword>
<evidence type="ECO:0000313" key="3">
    <source>
        <dbReference type="Proteomes" id="UP000600799"/>
    </source>
</evidence>
<gene>
    <name evidence="2" type="ORF">I2488_14330</name>
</gene>
<name>A0ABS0HIW4_9SPHN</name>
<dbReference type="EMBL" id="JADQDC010000010">
    <property type="protein sequence ID" value="MBF9152183.1"/>
    <property type="molecule type" value="Genomic_DNA"/>
</dbReference>
<keyword evidence="1" id="KW-0472">Membrane</keyword>
<dbReference type="Proteomes" id="UP000600799">
    <property type="component" value="Unassembled WGS sequence"/>
</dbReference>
<protein>
    <submittedName>
        <fullName evidence="2">Uncharacterized protein</fullName>
    </submittedName>
</protein>
<dbReference type="RefSeq" id="WP_196276502.1">
    <property type="nucleotide sequence ID" value="NZ_JADQDC010000010.1"/>
</dbReference>
<proteinExistence type="predicted"/>
<keyword evidence="1" id="KW-1133">Transmembrane helix</keyword>
<sequence length="76" mass="8857">MNAIMTNFDIESAEAHGTRKWEGLSEIDQAIRENRLTEYRIKKAWADPWSRILSIIVVVIFALFAGFVIYWDLLRG</sequence>
<organism evidence="2 3">
    <name type="scientific">Novosphingobium jiangmenense</name>
    <dbReference type="NCBI Taxonomy" id="2791981"/>
    <lineage>
        <taxon>Bacteria</taxon>
        <taxon>Pseudomonadati</taxon>
        <taxon>Pseudomonadota</taxon>
        <taxon>Alphaproteobacteria</taxon>
        <taxon>Sphingomonadales</taxon>
        <taxon>Sphingomonadaceae</taxon>
        <taxon>Novosphingobium</taxon>
    </lineage>
</organism>
<accession>A0ABS0HIW4</accession>